<evidence type="ECO:0000259" key="1">
    <source>
        <dbReference type="Pfam" id="PF17857"/>
    </source>
</evidence>
<dbReference type="InterPro" id="IPR041589">
    <property type="entry name" value="DNAH3_AAA_lid_1"/>
</dbReference>
<dbReference type="PANTHER" id="PTHR22878">
    <property type="entry name" value="DYNEIN HEAVY CHAIN 6, AXONEMAL-LIKE-RELATED"/>
    <property type="match status" value="1"/>
</dbReference>
<evidence type="ECO:0000313" key="2">
    <source>
        <dbReference type="EMBL" id="UYV65969.1"/>
    </source>
</evidence>
<keyword evidence="3" id="KW-1185">Reference proteome</keyword>
<dbReference type="Proteomes" id="UP001235939">
    <property type="component" value="Chromosome 03"/>
</dbReference>
<dbReference type="EMBL" id="CP092865">
    <property type="protein sequence ID" value="UYV65969.1"/>
    <property type="molecule type" value="Genomic_DNA"/>
</dbReference>
<feature type="domain" description="Dynein heavy chain 3 AAA+ lid" evidence="1">
    <location>
        <begin position="3"/>
        <end position="74"/>
    </location>
</feature>
<protein>
    <submittedName>
        <fullName evidence="2">DNAH10</fullName>
    </submittedName>
</protein>
<dbReference type="Gene3D" id="1.20.920.30">
    <property type="match status" value="1"/>
</dbReference>
<dbReference type="Pfam" id="PF17857">
    <property type="entry name" value="AAA_lid_1"/>
    <property type="match status" value="1"/>
</dbReference>
<reference evidence="2 3" key="1">
    <citation type="submission" date="2022-01" db="EMBL/GenBank/DDBJ databases">
        <title>A chromosomal length assembly of Cordylochernes scorpioides.</title>
        <authorList>
            <person name="Zeh D."/>
            <person name="Zeh J."/>
        </authorList>
    </citation>
    <scope>NUCLEOTIDE SEQUENCE [LARGE SCALE GENOMIC DNA]</scope>
    <source>
        <strain evidence="2">IN4F17</strain>
        <tissue evidence="2">Whole Body</tissue>
    </source>
</reference>
<dbReference type="PANTHER" id="PTHR22878:SF63">
    <property type="entry name" value="DYNEIN AXONEMAL HEAVY CHAIN 10"/>
    <property type="match status" value="1"/>
</dbReference>
<accession>A0ABY6KAU5</accession>
<proteinExistence type="predicted"/>
<dbReference type="InterPro" id="IPR026983">
    <property type="entry name" value="DHC"/>
</dbReference>
<name>A0ABY6KAU5_9ARAC</name>
<sequence>MQLYQLLIQKLPPTPTKFHYIFNLRDLSRIYSGLCLTTPAHFHEPRHFVRVWRNECLRVFYDRLVSDEDRTIVNGKLESLVEDNYREHKEDVLRDPILYGDYRNALDTEEPRLYEDLGDYATIKSLFEEVLKDDKKQESSKMETNEIRAVIKYICKKGMSPKEIYEDMVDTLREDTSSYSTVKNGKLRFN</sequence>
<organism evidence="2 3">
    <name type="scientific">Cordylochernes scorpioides</name>
    <dbReference type="NCBI Taxonomy" id="51811"/>
    <lineage>
        <taxon>Eukaryota</taxon>
        <taxon>Metazoa</taxon>
        <taxon>Ecdysozoa</taxon>
        <taxon>Arthropoda</taxon>
        <taxon>Chelicerata</taxon>
        <taxon>Arachnida</taxon>
        <taxon>Pseudoscorpiones</taxon>
        <taxon>Cheliferoidea</taxon>
        <taxon>Chernetidae</taxon>
        <taxon>Cordylochernes</taxon>
    </lineage>
</organism>
<evidence type="ECO:0000313" key="3">
    <source>
        <dbReference type="Proteomes" id="UP001235939"/>
    </source>
</evidence>
<gene>
    <name evidence="2" type="ORF">LAZ67_3006036</name>
</gene>